<proteinExistence type="predicted"/>
<feature type="domain" description="HNH nuclease" evidence="2">
    <location>
        <begin position="182"/>
        <end position="243"/>
    </location>
</feature>
<feature type="region of interest" description="Disordered" evidence="1">
    <location>
        <begin position="1"/>
        <end position="39"/>
    </location>
</feature>
<evidence type="ECO:0000313" key="3">
    <source>
        <dbReference type="EMBL" id="EFE29247.1"/>
    </source>
</evidence>
<dbReference type="Pfam" id="PF13391">
    <property type="entry name" value="HNH_2"/>
    <property type="match status" value="1"/>
</dbReference>
<name>D4B5R1_ARTBC</name>
<evidence type="ECO:0000256" key="1">
    <source>
        <dbReference type="SAM" id="MobiDB-lite"/>
    </source>
</evidence>
<dbReference type="OrthoDB" id="4173921at2759"/>
<keyword evidence="4" id="KW-1185">Reference proteome</keyword>
<dbReference type="RefSeq" id="XP_003009892.1">
    <property type="nucleotide sequence ID" value="XM_003009846.1"/>
</dbReference>
<dbReference type="OMA" id="DPRNSLM"/>
<dbReference type="GeneID" id="9525237"/>
<dbReference type="EMBL" id="ABSU01000050">
    <property type="protein sequence ID" value="EFE29247.1"/>
    <property type="molecule type" value="Genomic_DNA"/>
</dbReference>
<evidence type="ECO:0000259" key="2">
    <source>
        <dbReference type="Pfam" id="PF13391"/>
    </source>
</evidence>
<sequence length="415" mass="46838">MSSQQTEKEHLPEAYHAMLTDEQRTALAESRKRMRQASSASSVSTSSDFLATKIDALESEVDYIEDCKTAIHDLSRLGRLPPLVALDTIKDLALASMPLNREIRVIKLQKKLIQEDMEAAMPQYKELESAYVDAMAAKIASASGNQAKTKFKENSFRQAVEVFYEASKIEETDFVPRKLAFCHVLGWLPSSEVRAAHLVPKSLDEMSVVHLFGAREVTIDDPRNSLMLEKNIEMAMDMGNVVVVPVKAPSAADEIVQWKLVVTDPALLKHVAAGGAKWNFLHGKTLTFLGNNRPARRYLYFRYVMTYLMLKTQGRLDWVQEVETGRCMWATPGEYLRRSMLINLARRVSDHYLPEVFYKSTTFDGDNSTTNVDETEDTMAINLANSMLIPSPPSKDGDDAEDEEEEDEEKEDLEE</sequence>
<dbReference type="Proteomes" id="UP000008866">
    <property type="component" value="Unassembled WGS sequence"/>
</dbReference>
<organism evidence="3 4">
    <name type="scientific">Arthroderma benhamiae (strain ATCC MYA-4681 / CBS 112371)</name>
    <name type="common">Trichophyton mentagrophytes</name>
    <dbReference type="NCBI Taxonomy" id="663331"/>
    <lineage>
        <taxon>Eukaryota</taxon>
        <taxon>Fungi</taxon>
        <taxon>Dikarya</taxon>
        <taxon>Ascomycota</taxon>
        <taxon>Pezizomycotina</taxon>
        <taxon>Eurotiomycetes</taxon>
        <taxon>Eurotiomycetidae</taxon>
        <taxon>Onygenales</taxon>
        <taxon>Arthrodermataceae</taxon>
        <taxon>Trichophyton</taxon>
    </lineage>
</organism>
<protein>
    <recommendedName>
        <fullName evidence="2">HNH nuclease domain-containing protein</fullName>
    </recommendedName>
</protein>
<feature type="region of interest" description="Disordered" evidence="1">
    <location>
        <begin position="386"/>
        <end position="415"/>
    </location>
</feature>
<dbReference type="KEGG" id="abe:ARB_03818"/>
<dbReference type="HOGENOM" id="CLU_054238_0_0_1"/>
<feature type="compositionally biased region" description="Basic and acidic residues" evidence="1">
    <location>
        <begin position="1"/>
        <end position="24"/>
    </location>
</feature>
<comment type="caution">
    <text evidence="3">The sequence shown here is derived from an EMBL/GenBank/DDBJ whole genome shotgun (WGS) entry which is preliminary data.</text>
</comment>
<feature type="compositionally biased region" description="Acidic residues" evidence="1">
    <location>
        <begin position="398"/>
        <end position="415"/>
    </location>
</feature>
<dbReference type="eggNOG" id="ENOG502SR67">
    <property type="taxonomic scope" value="Eukaryota"/>
</dbReference>
<accession>D4B5R1</accession>
<dbReference type="InterPro" id="IPR003615">
    <property type="entry name" value="HNH_nuc"/>
</dbReference>
<evidence type="ECO:0000313" key="4">
    <source>
        <dbReference type="Proteomes" id="UP000008866"/>
    </source>
</evidence>
<dbReference type="AlphaFoldDB" id="D4B5R1"/>
<gene>
    <name evidence="3" type="ORF">ARB_03818</name>
</gene>
<reference evidence="4" key="1">
    <citation type="journal article" date="2011" name="Genome Biol.">
        <title>Comparative and functional genomics provide insights into the pathogenicity of dermatophytic fungi.</title>
        <authorList>
            <person name="Burmester A."/>
            <person name="Shelest E."/>
            <person name="Gloeckner G."/>
            <person name="Heddergott C."/>
            <person name="Schindler S."/>
            <person name="Staib P."/>
            <person name="Heidel A."/>
            <person name="Felder M."/>
            <person name="Petzold A."/>
            <person name="Szafranski K."/>
            <person name="Feuermann M."/>
            <person name="Pedruzzi I."/>
            <person name="Priebe S."/>
            <person name="Groth M."/>
            <person name="Winkler R."/>
            <person name="Li W."/>
            <person name="Kniemeyer O."/>
            <person name="Schroeckh V."/>
            <person name="Hertweck C."/>
            <person name="Hube B."/>
            <person name="White T.C."/>
            <person name="Platzer M."/>
            <person name="Guthke R."/>
            <person name="Heitman J."/>
            <person name="Woestemeyer J."/>
            <person name="Zipfel P.F."/>
            <person name="Monod M."/>
            <person name="Brakhage A.A."/>
        </authorList>
    </citation>
    <scope>NUCLEOTIDE SEQUENCE [LARGE SCALE GENOMIC DNA]</scope>
    <source>
        <strain evidence="4">ATCC MYA-4681 / CBS 112371</strain>
    </source>
</reference>